<dbReference type="PANTHER" id="PTHR30477:SF8">
    <property type="entry name" value="METAL TRANSPORT SYSTEM MEMBRANE PROTEIN CT_070-RELATED"/>
    <property type="match status" value="1"/>
</dbReference>
<dbReference type="STRING" id="1082931.KKY_2315"/>
<keyword evidence="3 8" id="KW-0813">Transport</keyword>
<dbReference type="InterPro" id="IPR037294">
    <property type="entry name" value="ABC_BtuC-like"/>
</dbReference>
<dbReference type="PANTHER" id="PTHR30477">
    <property type="entry name" value="ABC-TRANSPORTER METAL-BINDING PROTEIN"/>
    <property type="match status" value="1"/>
</dbReference>
<evidence type="ECO:0000313" key="11">
    <source>
        <dbReference type="Proteomes" id="UP000008850"/>
    </source>
</evidence>
<comment type="subcellular location">
    <subcellularLocation>
        <location evidence="1 8">Cell membrane</location>
        <topology evidence="1 8">Multi-pass membrane protein</topology>
    </subcellularLocation>
</comment>
<reference evidence="10 11" key="1">
    <citation type="journal article" date="2012" name="J. Bacteriol.">
        <title>Complete genome sequence of Pelagibacterium halotolerans B2T.</title>
        <authorList>
            <person name="Huo Y.Y."/>
            <person name="Cheng H."/>
            <person name="Han X.F."/>
            <person name="Jiang X.W."/>
            <person name="Sun C."/>
            <person name="Zhang X.Q."/>
            <person name="Zhu X.F."/>
            <person name="Liu Y.F."/>
            <person name="Li P.F."/>
            <person name="Ni P.X."/>
            <person name="Wu M."/>
        </authorList>
    </citation>
    <scope>NUCLEOTIDE SEQUENCE [LARGE SCALE GENOMIC DNA]</scope>
    <source>
        <strain evidence="11">DSM 22347 / JCM 15775 / CGMCC 1.7692 / B2</strain>
    </source>
</reference>
<dbReference type="eggNOG" id="COG1108">
    <property type="taxonomic scope" value="Bacteria"/>
</dbReference>
<dbReference type="EMBL" id="CP003075">
    <property type="protein sequence ID" value="AEQ52324.1"/>
    <property type="molecule type" value="Genomic_DNA"/>
</dbReference>
<sequence length="382" mass="40321">MNAMLSAFFNSPDAMIMLTGALVGIAASVLGTFLILRGASMLSDAISHSIVFGIIIVWMLTGQASGPVQIIGAALTGLLTVALTELLTATRRVKADAAIGLVFPALFSIGVLLINIYARDVHIDQHTVLLGEIGFVWLDTYEIGNYLVPQAVVWMGVMACLNLAFVTLLFKELKLATFDAALAKALGFAPVLLSYALLALLSGTAVAAFDSVGAILFIAFVIVPPSAAYLLTDRLSLMLVYGAAIAIVSSIAGYWLAVGFNVSIGGMMAVMTGVCFIAALAFGPRYGLIAQDARRRARVAENAARTLAVHLFNHENDPQAKEENVAAALRDHLHWSQAKSHAILAKSLADGLVTRAGDTLLLTDKGRTAAREVLEPWARGGG</sequence>
<feature type="transmembrane region" description="Helical" evidence="9">
    <location>
        <begin position="151"/>
        <end position="170"/>
    </location>
</feature>
<evidence type="ECO:0000256" key="6">
    <source>
        <dbReference type="ARBA" id="ARBA00022989"/>
    </source>
</evidence>
<dbReference type="HOGENOM" id="CLU_028808_4_1_5"/>
<evidence type="ECO:0000256" key="8">
    <source>
        <dbReference type="RuleBase" id="RU003943"/>
    </source>
</evidence>
<feature type="transmembrane region" description="Helical" evidence="9">
    <location>
        <begin position="42"/>
        <end position="61"/>
    </location>
</feature>
<proteinExistence type="inferred from homology"/>
<feature type="transmembrane region" description="Helical" evidence="9">
    <location>
        <begin position="67"/>
        <end position="87"/>
    </location>
</feature>
<evidence type="ECO:0000256" key="4">
    <source>
        <dbReference type="ARBA" id="ARBA00022475"/>
    </source>
</evidence>
<keyword evidence="11" id="KW-1185">Reference proteome</keyword>
<dbReference type="Gene3D" id="1.10.3470.10">
    <property type="entry name" value="ABC transporter involved in vitamin B12 uptake, BtuC"/>
    <property type="match status" value="1"/>
</dbReference>
<gene>
    <name evidence="10" type="ordered locus">KKY_2315</name>
</gene>
<keyword evidence="5 8" id="KW-0812">Transmembrane</keyword>
<feature type="transmembrane region" description="Helical" evidence="9">
    <location>
        <begin position="212"/>
        <end position="231"/>
    </location>
</feature>
<evidence type="ECO:0000313" key="10">
    <source>
        <dbReference type="EMBL" id="AEQ52324.1"/>
    </source>
</evidence>
<dbReference type="AlphaFoldDB" id="G4R7M6"/>
<dbReference type="GO" id="GO:0055085">
    <property type="term" value="P:transmembrane transport"/>
    <property type="evidence" value="ECO:0007669"/>
    <property type="project" value="InterPro"/>
</dbReference>
<dbReference type="InterPro" id="IPR001626">
    <property type="entry name" value="ABC_TroCD"/>
</dbReference>
<dbReference type="RefSeq" id="WP_014131473.1">
    <property type="nucleotide sequence ID" value="NC_016078.1"/>
</dbReference>
<organism evidence="10 11">
    <name type="scientific">Pelagibacterium halotolerans (strain DSM 22347 / JCM 15775 / CGMCC 1.7692 / B2)</name>
    <dbReference type="NCBI Taxonomy" id="1082931"/>
    <lineage>
        <taxon>Bacteria</taxon>
        <taxon>Pseudomonadati</taxon>
        <taxon>Pseudomonadota</taxon>
        <taxon>Alphaproteobacteria</taxon>
        <taxon>Hyphomicrobiales</taxon>
        <taxon>Devosiaceae</taxon>
        <taxon>Pelagibacterium</taxon>
    </lineage>
</organism>
<keyword evidence="4" id="KW-1003">Cell membrane</keyword>
<dbReference type="Proteomes" id="UP000008850">
    <property type="component" value="Chromosome"/>
</dbReference>
<evidence type="ECO:0000256" key="2">
    <source>
        <dbReference type="ARBA" id="ARBA00008034"/>
    </source>
</evidence>
<evidence type="ECO:0000256" key="1">
    <source>
        <dbReference type="ARBA" id="ARBA00004651"/>
    </source>
</evidence>
<dbReference type="GO" id="GO:0043190">
    <property type="term" value="C:ATP-binding cassette (ABC) transporter complex"/>
    <property type="evidence" value="ECO:0007669"/>
    <property type="project" value="InterPro"/>
</dbReference>
<dbReference type="CDD" id="cd06550">
    <property type="entry name" value="TM_ABC_iron-siderophores_like"/>
    <property type="match status" value="1"/>
</dbReference>
<feature type="transmembrane region" description="Helical" evidence="9">
    <location>
        <begin position="238"/>
        <end position="258"/>
    </location>
</feature>
<feature type="transmembrane region" description="Helical" evidence="9">
    <location>
        <begin position="182"/>
        <end position="206"/>
    </location>
</feature>
<accession>G4R7M6</accession>
<feature type="transmembrane region" description="Helical" evidence="9">
    <location>
        <begin position="264"/>
        <end position="288"/>
    </location>
</feature>
<dbReference type="SUPFAM" id="SSF81345">
    <property type="entry name" value="ABC transporter involved in vitamin B12 uptake, BtuC"/>
    <property type="match status" value="1"/>
</dbReference>
<name>G4R7M6_PELHB</name>
<evidence type="ECO:0000256" key="3">
    <source>
        <dbReference type="ARBA" id="ARBA00022448"/>
    </source>
</evidence>
<dbReference type="GO" id="GO:0010043">
    <property type="term" value="P:response to zinc ion"/>
    <property type="evidence" value="ECO:0007669"/>
    <property type="project" value="TreeGrafter"/>
</dbReference>
<dbReference type="KEGG" id="phl:KKY_2315"/>
<dbReference type="Pfam" id="PF00950">
    <property type="entry name" value="ABC-3"/>
    <property type="match status" value="1"/>
</dbReference>
<feature type="transmembrane region" description="Helical" evidence="9">
    <location>
        <begin position="99"/>
        <end position="118"/>
    </location>
</feature>
<evidence type="ECO:0000256" key="7">
    <source>
        <dbReference type="ARBA" id="ARBA00023136"/>
    </source>
</evidence>
<feature type="transmembrane region" description="Helical" evidence="9">
    <location>
        <begin position="14"/>
        <end position="35"/>
    </location>
</feature>
<keyword evidence="7 9" id="KW-0472">Membrane</keyword>
<dbReference type="PATRIC" id="fig|1082931.4.peg.2283"/>
<evidence type="ECO:0000256" key="9">
    <source>
        <dbReference type="SAM" id="Phobius"/>
    </source>
</evidence>
<evidence type="ECO:0000256" key="5">
    <source>
        <dbReference type="ARBA" id="ARBA00022692"/>
    </source>
</evidence>
<keyword evidence="6 9" id="KW-1133">Transmembrane helix</keyword>
<comment type="similarity">
    <text evidence="2 8">Belongs to the ABC-3 integral membrane protein family.</text>
</comment>
<protein>
    <submittedName>
        <fullName evidence="10">Manganese ABC transporter, inner membrane permease protein SitD</fullName>
    </submittedName>
</protein>